<evidence type="ECO:0000313" key="3">
    <source>
        <dbReference type="EMBL" id="MEI4803740.1"/>
    </source>
</evidence>
<evidence type="ECO:0000256" key="2">
    <source>
        <dbReference type="ARBA" id="ARBA00022723"/>
    </source>
</evidence>
<keyword evidence="2" id="KW-0479">Metal-binding</keyword>
<dbReference type="Pfam" id="PF05163">
    <property type="entry name" value="DinB"/>
    <property type="match status" value="1"/>
</dbReference>
<proteinExistence type="inferred from homology"/>
<dbReference type="InterPro" id="IPR034660">
    <property type="entry name" value="DinB/YfiT-like"/>
</dbReference>
<reference evidence="3 4" key="1">
    <citation type="submission" date="2024-01" db="EMBL/GenBank/DDBJ databases">
        <title>Seven novel Bacillus-like species.</title>
        <authorList>
            <person name="Liu G."/>
        </authorList>
    </citation>
    <scope>NUCLEOTIDE SEQUENCE [LARGE SCALE GENOMIC DNA]</scope>
    <source>
        <strain evidence="3 4">FJAT-51639</strain>
    </source>
</reference>
<protein>
    <submittedName>
        <fullName evidence="3">DinB family protein</fullName>
    </submittedName>
</protein>
<dbReference type="PANTHER" id="PTHR37302:SF1">
    <property type="entry name" value="PROTEIN DINB"/>
    <property type="match status" value="1"/>
</dbReference>
<evidence type="ECO:0000256" key="1">
    <source>
        <dbReference type="ARBA" id="ARBA00008635"/>
    </source>
</evidence>
<keyword evidence="4" id="KW-1185">Reference proteome</keyword>
<gene>
    <name evidence="3" type="ORF">WAZ07_21340</name>
</gene>
<dbReference type="InterPro" id="IPR007837">
    <property type="entry name" value="DinB"/>
</dbReference>
<organism evidence="3 4">
    <name type="scientific">Bacillus bruguierae</name>
    <dbReference type="NCBI Taxonomy" id="3127667"/>
    <lineage>
        <taxon>Bacteria</taxon>
        <taxon>Bacillati</taxon>
        <taxon>Bacillota</taxon>
        <taxon>Bacilli</taxon>
        <taxon>Bacillales</taxon>
        <taxon>Bacillaceae</taxon>
        <taxon>Bacillus</taxon>
    </lineage>
</organism>
<comment type="similarity">
    <text evidence="1">Belongs to the DinB family.</text>
</comment>
<comment type="caution">
    <text evidence="3">The sequence shown here is derived from an EMBL/GenBank/DDBJ whole genome shotgun (WGS) entry which is preliminary data.</text>
</comment>
<dbReference type="Gene3D" id="1.20.120.450">
    <property type="entry name" value="dinb family like domain"/>
    <property type="match status" value="1"/>
</dbReference>
<evidence type="ECO:0000313" key="4">
    <source>
        <dbReference type="Proteomes" id="UP001372526"/>
    </source>
</evidence>
<accession>A0ABU8FM24</accession>
<dbReference type="RefSeq" id="WP_336474049.1">
    <property type="nucleotide sequence ID" value="NZ_JBAWSX010000017.1"/>
</dbReference>
<sequence length="168" mass="19773">MKHPVLQVYDYHVWANKKLFEHLKTLPADVWSTKIQSVFPSISQTFMHMYIADTIWLGTLLGKPFDEVKTSAIHLSEKIKDTTIKEMEQLFLTLFEDYQEFFAHEENLEKVISPEHPHFGRLDTNVFELVQHVVNHGTYHRGNITAMLRQLSYTGTSTDYIFYLYAMK</sequence>
<name>A0ABU8FM24_9BACI</name>
<dbReference type="SUPFAM" id="SSF109854">
    <property type="entry name" value="DinB/YfiT-like putative metalloenzymes"/>
    <property type="match status" value="1"/>
</dbReference>
<dbReference type="EMBL" id="JBAWSX010000017">
    <property type="protein sequence ID" value="MEI4803740.1"/>
    <property type="molecule type" value="Genomic_DNA"/>
</dbReference>
<dbReference type="PANTHER" id="PTHR37302">
    <property type="entry name" value="SLR1116 PROTEIN"/>
    <property type="match status" value="1"/>
</dbReference>
<dbReference type="Proteomes" id="UP001372526">
    <property type="component" value="Unassembled WGS sequence"/>
</dbReference>